<comment type="caution">
    <text evidence="4">The sequence shown here is derived from an EMBL/GenBank/DDBJ whole genome shotgun (WGS) entry which is preliminary data.</text>
</comment>
<dbReference type="SUPFAM" id="SSF57756">
    <property type="entry name" value="Retrovirus zinc finger-like domains"/>
    <property type="match status" value="1"/>
</dbReference>
<dbReference type="GO" id="GO:0008270">
    <property type="term" value="F:zinc ion binding"/>
    <property type="evidence" value="ECO:0007669"/>
    <property type="project" value="UniProtKB-KW"/>
</dbReference>
<dbReference type="AlphaFoldDB" id="A0A8J4YIB8"/>
<keyword evidence="5" id="KW-1185">Reference proteome</keyword>
<dbReference type="InterPro" id="IPR001878">
    <property type="entry name" value="Znf_CCHC"/>
</dbReference>
<dbReference type="InterPro" id="IPR036875">
    <property type="entry name" value="Znf_CCHC_sf"/>
</dbReference>
<feature type="domain" description="CCHC-type" evidence="3">
    <location>
        <begin position="181"/>
        <end position="197"/>
    </location>
</feature>
<keyword evidence="1" id="KW-0863">Zinc-finger</keyword>
<dbReference type="GO" id="GO:0003676">
    <property type="term" value="F:nucleic acid binding"/>
    <property type="evidence" value="ECO:0007669"/>
    <property type="project" value="InterPro"/>
</dbReference>
<feature type="region of interest" description="Disordered" evidence="2">
    <location>
        <begin position="266"/>
        <end position="305"/>
    </location>
</feature>
<keyword evidence="1" id="KW-0862">Zinc</keyword>
<dbReference type="OrthoDB" id="4230923at2759"/>
<reference evidence="4" key="1">
    <citation type="submission" date="2020-07" db="EMBL/GenBank/DDBJ databases">
        <title>The High-quality genome of the commercially important snow crab, Chionoecetes opilio.</title>
        <authorList>
            <person name="Jeong J.-H."/>
            <person name="Ryu S."/>
        </authorList>
    </citation>
    <scope>NUCLEOTIDE SEQUENCE</scope>
    <source>
        <strain evidence="4">MADBK_172401_WGS</strain>
        <tissue evidence="4">Digestive gland</tissue>
    </source>
</reference>
<protein>
    <recommendedName>
        <fullName evidence="3">CCHC-type domain-containing protein</fullName>
    </recommendedName>
</protein>
<feature type="compositionally biased region" description="Basic residues" evidence="2">
    <location>
        <begin position="288"/>
        <end position="300"/>
    </location>
</feature>
<accession>A0A8J4YIB8</accession>
<evidence type="ECO:0000256" key="2">
    <source>
        <dbReference type="SAM" id="MobiDB-lite"/>
    </source>
</evidence>
<evidence type="ECO:0000259" key="3">
    <source>
        <dbReference type="PROSITE" id="PS50158"/>
    </source>
</evidence>
<dbReference type="EMBL" id="JACEEZ010002591">
    <property type="protein sequence ID" value="KAG0728142.1"/>
    <property type="molecule type" value="Genomic_DNA"/>
</dbReference>
<keyword evidence="1" id="KW-0479">Metal-binding</keyword>
<proteinExistence type="predicted"/>
<evidence type="ECO:0000313" key="5">
    <source>
        <dbReference type="Proteomes" id="UP000770661"/>
    </source>
</evidence>
<name>A0A8J4YIB8_CHIOP</name>
<evidence type="ECO:0000256" key="1">
    <source>
        <dbReference type="PROSITE-ProRule" id="PRU00047"/>
    </source>
</evidence>
<dbReference type="PROSITE" id="PS50158">
    <property type="entry name" value="ZF_CCHC"/>
    <property type="match status" value="1"/>
</dbReference>
<dbReference type="Proteomes" id="UP000770661">
    <property type="component" value="Unassembled WGS sequence"/>
</dbReference>
<evidence type="ECO:0000313" key="4">
    <source>
        <dbReference type="EMBL" id="KAG0728142.1"/>
    </source>
</evidence>
<organism evidence="4 5">
    <name type="scientific">Chionoecetes opilio</name>
    <name type="common">Atlantic snow crab</name>
    <name type="synonym">Cancer opilio</name>
    <dbReference type="NCBI Taxonomy" id="41210"/>
    <lineage>
        <taxon>Eukaryota</taxon>
        <taxon>Metazoa</taxon>
        <taxon>Ecdysozoa</taxon>
        <taxon>Arthropoda</taxon>
        <taxon>Crustacea</taxon>
        <taxon>Multicrustacea</taxon>
        <taxon>Malacostraca</taxon>
        <taxon>Eumalacostraca</taxon>
        <taxon>Eucarida</taxon>
        <taxon>Decapoda</taxon>
        <taxon>Pleocyemata</taxon>
        <taxon>Brachyura</taxon>
        <taxon>Eubrachyura</taxon>
        <taxon>Majoidea</taxon>
        <taxon>Majidae</taxon>
        <taxon>Chionoecetes</taxon>
    </lineage>
</organism>
<gene>
    <name evidence="4" type="ORF">GWK47_033122</name>
</gene>
<sequence length="360" mass="40353">MTTAKRRREEPDDNGFTLVQRECFRSGATASEQTIPVWRIVRHDDFPGPYQLVRWLESELRLALKVDVSTSGEFLLRGATRDAAATLQEVADGQPRGIVLARRETNRRGVLVGYPTGLPLDPILEHPLVKTAVRCSYNAGLKRHLPTWQVQLTLRGHVPAVLDLGCFGTFAVRRFIQNPVRCYRCQAFGHYQRQCQRWQKLCGVCSGEHASRDCVRRLREGGERPVAWCPNCGARHHAWNPRCPARLRQIPGSTVPRQLQWKEAPLLPPRSAPQPPAPRIEDAAETRRPRRRSRKKRPRRVTLLSPVGDMDVDAQAPVLPQNPVPLEMAAIGGVLQPAVAPRHEAATQCSPLPSLVENGT</sequence>
<feature type="compositionally biased region" description="Pro residues" evidence="2">
    <location>
        <begin position="266"/>
        <end position="278"/>
    </location>
</feature>